<dbReference type="Gene3D" id="1.20.1580.10">
    <property type="entry name" value="ABC transporter ATPase like domain"/>
    <property type="match status" value="2"/>
</dbReference>
<evidence type="ECO:0000256" key="6">
    <source>
        <dbReference type="ARBA" id="ARBA00022763"/>
    </source>
</evidence>
<keyword evidence="9" id="KW-0862">Zinc</keyword>
<keyword evidence="2" id="KW-0963">Cytoplasm</keyword>
<accession>A0A0N8GT87</accession>
<evidence type="ECO:0000256" key="15">
    <source>
        <dbReference type="ARBA" id="ARBA00039316"/>
    </source>
</evidence>
<evidence type="ECO:0000256" key="3">
    <source>
        <dbReference type="ARBA" id="ARBA00022723"/>
    </source>
</evidence>
<dbReference type="STRING" id="70996.SE18_01785"/>
<name>A0A0N8GT87_9CHLR</name>
<comment type="similarity">
    <text evidence="14">Belongs to the ABC transporter superfamily. UvrA family.</text>
</comment>
<evidence type="ECO:0000256" key="16">
    <source>
        <dbReference type="ARBA" id="ARBA00042156"/>
    </source>
</evidence>
<dbReference type="InterPro" id="IPR003593">
    <property type="entry name" value="AAA+_ATPase"/>
</dbReference>
<comment type="caution">
    <text evidence="18">The sequence shown here is derived from an EMBL/GenBank/DDBJ whole genome shotgun (WGS) entry which is preliminary data.</text>
</comment>
<dbReference type="GO" id="GO:0005524">
    <property type="term" value="F:ATP binding"/>
    <property type="evidence" value="ECO:0007669"/>
    <property type="project" value="UniProtKB-KW"/>
</dbReference>
<keyword evidence="10" id="KW-0067">ATP-binding</keyword>
<dbReference type="PANTHER" id="PTHR43152">
    <property type="entry name" value="UVRABC SYSTEM PROTEIN A"/>
    <property type="match status" value="1"/>
</dbReference>
<sequence>MQDRAFIEVYGARENNLKNISLNIPKQRVTVFTGVSGSGKSSLVFDTIAAEAQRQLNETFTFFVQGFLPHYGQPDVERIEHLNSPIIIDQKRVGGGSRSTVGTYTDIAVLLRLLFSRVGKPYVGPGYAFSFNTPQGMCPECEGIGKTVQLDMDKLLDRSKSLNEGAILHPEFKVGKMMWKMYPLSGLFDNDKPIRDYSEQELQAFLYGADVKVSWGEFSSKYEGLIERFDRMYVKKDAAAMSDRNRAIFEQFTTSQTCPLCHGQRLTQAALNCRIAGRNIAELSDLEASDLMSFLADFTDPIGDRVAAKLLERIQQLVDIGLGYLSLSRETATLSGGESQRVKMIRHLGNSLTEMLYILDEPSVGLHARDVARLNRLLQQLRDKGNTVLVVEHDPDVIAIADHIVDIGPRAGVHGGEVVFEGSFADLKRSNTLTGSYLQQDVPTKQHSRTPTGYLPIVNANLHNLRNVNVNIPTGVLTVVTGVAGSGKSTLINEVFLSQHPNAIVIDQSKVTANSRSAPATYTGIMDDIRQTFAKANGVSASLFSFNSTGSCDNCNGLGLVYTDLAFMEGISSTCEICEGKRFKAEVLDYQLRGKSISDVLDMTAEEALDFFNEKKIKPVIQAMNDVGLSYLKLGQPLSTISGGEGQRLKLATELHKKGSVYVMDEPTTGLHRSDIGLLMRIIDSLVDAKNTVILIEHHLDIIRQADWIIDIGPDGGSAGGEIIFEGPPLALKDCARSITAQFI</sequence>
<evidence type="ECO:0000256" key="14">
    <source>
        <dbReference type="ARBA" id="ARBA00038000"/>
    </source>
</evidence>
<dbReference type="CDD" id="cd03270">
    <property type="entry name" value="ABC_UvrA_I"/>
    <property type="match status" value="1"/>
</dbReference>
<proteinExistence type="inferred from homology"/>
<dbReference type="SMART" id="SM00382">
    <property type="entry name" value="AAA"/>
    <property type="match status" value="2"/>
</dbReference>
<dbReference type="GO" id="GO:0003677">
    <property type="term" value="F:DNA binding"/>
    <property type="evidence" value="ECO:0007669"/>
    <property type="project" value="UniProtKB-KW"/>
</dbReference>
<dbReference type="EMBL" id="LGKP01000005">
    <property type="protein sequence ID" value="KPL91410.1"/>
    <property type="molecule type" value="Genomic_DNA"/>
</dbReference>
<evidence type="ECO:0000256" key="7">
    <source>
        <dbReference type="ARBA" id="ARBA00022769"/>
    </source>
</evidence>
<evidence type="ECO:0000256" key="9">
    <source>
        <dbReference type="ARBA" id="ARBA00022833"/>
    </source>
</evidence>
<evidence type="ECO:0000256" key="13">
    <source>
        <dbReference type="ARBA" id="ARBA00023204"/>
    </source>
</evidence>
<keyword evidence="6" id="KW-0227">DNA damage</keyword>
<keyword evidence="19" id="KW-1185">Reference proteome</keyword>
<dbReference type="SUPFAM" id="SSF52540">
    <property type="entry name" value="P-loop containing nucleoside triphosphate hydrolases"/>
    <property type="match status" value="2"/>
</dbReference>
<dbReference type="InterPro" id="IPR003439">
    <property type="entry name" value="ABC_transporter-like_ATP-bd"/>
</dbReference>
<dbReference type="GO" id="GO:0016887">
    <property type="term" value="F:ATP hydrolysis activity"/>
    <property type="evidence" value="ECO:0007669"/>
    <property type="project" value="InterPro"/>
</dbReference>
<keyword evidence="12" id="KW-0238">DNA-binding</keyword>
<dbReference type="InterPro" id="IPR027417">
    <property type="entry name" value="P-loop_NTPase"/>
</dbReference>
<dbReference type="PATRIC" id="fig|70996.4.peg.1232"/>
<evidence type="ECO:0000313" key="19">
    <source>
        <dbReference type="Proteomes" id="UP000050277"/>
    </source>
</evidence>
<evidence type="ECO:0000256" key="1">
    <source>
        <dbReference type="ARBA" id="ARBA00004496"/>
    </source>
</evidence>
<evidence type="ECO:0000256" key="8">
    <source>
        <dbReference type="ARBA" id="ARBA00022771"/>
    </source>
</evidence>
<keyword evidence="11" id="KW-0267">Excision nuclease</keyword>
<dbReference type="PROSITE" id="PS50893">
    <property type="entry name" value="ABC_TRANSPORTER_2"/>
    <property type="match status" value="2"/>
</dbReference>
<dbReference type="Proteomes" id="UP000050277">
    <property type="component" value="Unassembled WGS sequence"/>
</dbReference>
<keyword evidence="8" id="KW-0863">Zinc-finger</keyword>
<dbReference type="Gene3D" id="3.40.50.300">
    <property type="entry name" value="P-loop containing nucleotide triphosphate hydrolases"/>
    <property type="match status" value="3"/>
</dbReference>
<keyword evidence="5" id="KW-0547">Nucleotide-binding</keyword>
<evidence type="ECO:0000256" key="11">
    <source>
        <dbReference type="ARBA" id="ARBA00022881"/>
    </source>
</evidence>
<dbReference type="GO" id="GO:0008270">
    <property type="term" value="F:zinc ion binding"/>
    <property type="evidence" value="ECO:0007669"/>
    <property type="project" value="UniProtKB-KW"/>
</dbReference>
<evidence type="ECO:0000256" key="2">
    <source>
        <dbReference type="ARBA" id="ARBA00022490"/>
    </source>
</evidence>
<keyword evidence="7" id="KW-0228">DNA excision</keyword>
<feature type="domain" description="ABC transporter" evidence="17">
    <location>
        <begin position="442"/>
        <end position="739"/>
    </location>
</feature>
<keyword evidence="13" id="KW-0234">DNA repair</keyword>
<evidence type="ECO:0000256" key="5">
    <source>
        <dbReference type="ARBA" id="ARBA00022741"/>
    </source>
</evidence>
<dbReference type="PANTHER" id="PTHR43152:SF3">
    <property type="entry name" value="UVRABC SYSTEM PROTEIN A"/>
    <property type="match status" value="1"/>
</dbReference>
<feature type="domain" description="ABC transporter" evidence="17">
    <location>
        <begin position="1"/>
        <end position="440"/>
    </location>
</feature>
<comment type="subcellular location">
    <subcellularLocation>
        <location evidence="1">Cytoplasm</location>
    </subcellularLocation>
</comment>
<dbReference type="Pfam" id="PF17755">
    <property type="entry name" value="UvrA_DNA-bind"/>
    <property type="match status" value="1"/>
</dbReference>
<dbReference type="AlphaFoldDB" id="A0A0N8GT87"/>
<dbReference type="Gene3D" id="1.10.8.280">
    <property type="entry name" value="ABC transporter ATPase domain-like"/>
    <property type="match status" value="1"/>
</dbReference>
<dbReference type="GO" id="GO:0004518">
    <property type="term" value="F:nuclease activity"/>
    <property type="evidence" value="ECO:0007669"/>
    <property type="project" value="UniProtKB-KW"/>
</dbReference>
<gene>
    <name evidence="18" type="ORF">SE18_01785</name>
</gene>
<keyword evidence="4" id="KW-0677">Repeat</keyword>
<protein>
    <recommendedName>
        <fullName evidence="15">UvrABC system protein A</fullName>
    </recommendedName>
    <alternativeName>
        <fullName evidence="16">Excinuclease ABC subunit A</fullName>
    </alternativeName>
</protein>
<dbReference type="GO" id="GO:0006281">
    <property type="term" value="P:DNA repair"/>
    <property type="evidence" value="ECO:0007669"/>
    <property type="project" value="UniProtKB-KW"/>
</dbReference>
<reference evidence="18 19" key="1">
    <citation type="submission" date="2015-07" db="EMBL/GenBank/DDBJ databases">
        <title>Whole genome sequence of Herpetosiphon geysericola DSM 7119.</title>
        <authorList>
            <person name="Hemp J."/>
            <person name="Ward L.M."/>
            <person name="Pace L.A."/>
            <person name="Fischer W.W."/>
        </authorList>
    </citation>
    <scope>NUCLEOTIDE SEQUENCE [LARGE SCALE GENOMIC DNA]</scope>
    <source>
        <strain evidence="18 19">DSM 7119</strain>
    </source>
</reference>
<evidence type="ECO:0000256" key="12">
    <source>
        <dbReference type="ARBA" id="ARBA00023125"/>
    </source>
</evidence>
<evidence type="ECO:0000259" key="17">
    <source>
        <dbReference type="PROSITE" id="PS50893"/>
    </source>
</evidence>
<keyword evidence="3" id="KW-0479">Metal-binding</keyword>
<dbReference type="InterPro" id="IPR041552">
    <property type="entry name" value="UvrA_DNA-bd"/>
</dbReference>
<evidence type="ECO:0000313" key="18">
    <source>
        <dbReference type="EMBL" id="KPL91410.1"/>
    </source>
</evidence>
<dbReference type="GO" id="GO:0005737">
    <property type="term" value="C:cytoplasm"/>
    <property type="evidence" value="ECO:0007669"/>
    <property type="project" value="UniProtKB-SubCell"/>
</dbReference>
<organism evidence="18 19">
    <name type="scientific">Herpetosiphon geysericola</name>
    <dbReference type="NCBI Taxonomy" id="70996"/>
    <lineage>
        <taxon>Bacteria</taxon>
        <taxon>Bacillati</taxon>
        <taxon>Chloroflexota</taxon>
        <taxon>Chloroflexia</taxon>
        <taxon>Herpetosiphonales</taxon>
        <taxon>Herpetosiphonaceae</taxon>
        <taxon>Herpetosiphon</taxon>
    </lineage>
</organism>
<dbReference type="Pfam" id="PF00005">
    <property type="entry name" value="ABC_tran"/>
    <property type="match status" value="1"/>
</dbReference>
<evidence type="ECO:0000256" key="10">
    <source>
        <dbReference type="ARBA" id="ARBA00022840"/>
    </source>
</evidence>
<evidence type="ECO:0000256" key="4">
    <source>
        <dbReference type="ARBA" id="ARBA00022737"/>
    </source>
</evidence>